<dbReference type="InterPro" id="IPR001584">
    <property type="entry name" value="Integrase_cat-core"/>
</dbReference>
<dbReference type="PROSITE" id="PS50994">
    <property type="entry name" value="INTEGRASE"/>
    <property type="match status" value="1"/>
</dbReference>
<dbReference type="PROSITE" id="PS50158">
    <property type="entry name" value="ZF_CCHC"/>
    <property type="match status" value="2"/>
</dbReference>
<dbReference type="GO" id="GO:0003964">
    <property type="term" value="F:RNA-directed DNA polymerase activity"/>
    <property type="evidence" value="ECO:0007669"/>
    <property type="project" value="UniProtKB-KW"/>
</dbReference>
<protein>
    <recommendedName>
        <fullName evidence="1">RNA-directed DNA polymerase</fullName>
        <ecNumber evidence="1">2.7.7.49</ecNumber>
    </recommendedName>
</protein>
<gene>
    <name evidence="13" type="primary">TY3B-I_1</name>
    <name evidence="13" type="ORF">g.54343</name>
</gene>
<dbReference type="Pfam" id="PF00098">
    <property type="entry name" value="zf-CCHC"/>
    <property type="match status" value="1"/>
</dbReference>
<evidence type="ECO:0000259" key="11">
    <source>
        <dbReference type="PROSITE" id="PS50878"/>
    </source>
</evidence>
<dbReference type="Gene3D" id="3.30.420.10">
    <property type="entry name" value="Ribonuclease H-like superfamily/Ribonuclease H"/>
    <property type="match status" value="1"/>
</dbReference>
<dbReference type="PANTHER" id="PTHR37984:SF5">
    <property type="entry name" value="PROTEIN NYNRIN-LIKE"/>
    <property type="match status" value="1"/>
</dbReference>
<dbReference type="CDD" id="cd00303">
    <property type="entry name" value="retropepsin_like"/>
    <property type="match status" value="1"/>
</dbReference>
<dbReference type="InterPro" id="IPR021109">
    <property type="entry name" value="Peptidase_aspartic_dom_sf"/>
</dbReference>
<dbReference type="Gene3D" id="3.10.10.10">
    <property type="entry name" value="HIV Type 1 Reverse Transcriptase, subunit A, domain 1"/>
    <property type="match status" value="1"/>
</dbReference>
<dbReference type="Pfam" id="PF00665">
    <property type="entry name" value="rve"/>
    <property type="match status" value="1"/>
</dbReference>
<keyword evidence="8" id="KW-0479">Metal-binding</keyword>
<accession>A0A0A1XFE9</accession>
<dbReference type="SMART" id="SM00513">
    <property type="entry name" value="SAP"/>
    <property type="match status" value="1"/>
</dbReference>
<dbReference type="InterPro" id="IPR036397">
    <property type="entry name" value="RNaseH_sf"/>
</dbReference>
<keyword evidence="8" id="KW-0862">Zinc</keyword>
<dbReference type="GO" id="GO:0005737">
    <property type="term" value="C:cytoplasm"/>
    <property type="evidence" value="ECO:0007669"/>
    <property type="project" value="UniProtKB-ARBA"/>
</dbReference>
<dbReference type="SUPFAM" id="SSF53098">
    <property type="entry name" value="Ribonuclease H-like"/>
    <property type="match status" value="1"/>
</dbReference>
<evidence type="ECO:0000256" key="2">
    <source>
        <dbReference type="ARBA" id="ARBA00022679"/>
    </source>
</evidence>
<organism evidence="13">
    <name type="scientific">Zeugodacus cucurbitae</name>
    <name type="common">Melon fruit fly</name>
    <name type="synonym">Bactrocera cucurbitae</name>
    <dbReference type="NCBI Taxonomy" id="28588"/>
    <lineage>
        <taxon>Eukaryota</taxon>
        <taxon>Metazoa</taxon>
        <taxon>Ecdysozoa</taxon>
        <taxon>Arthropoda</taxon>
        <taxon>Hexapoda</taxon>
        <taxon>Insecta</taxon>
        <taxon>Pterygota</taxon>
        <taxon>Neoptera</taxon>
        <taxon>Endopterygota</taxon>
        <taxon>Diptera</taxon>
        <taxon>Brachycera</taxon>
        <taxon>Muscomorpha</taxon>
        <taxon>Tephritoidea</taxon>
        <taxon>Tephritidae</taxon>
        <taxon>Zeugodacus</taxon>
        <taxon>Zeugodacus</taxon>
    </lineage>
</organism>
<sequence length="1362" mass="157217">MDLNEIMTLTVTGLKEKLRELGISTTGQKRDLQERLLQHYDLSGNRASDEEFNHSIYEDVSGTTNLRSSQYIVQQQQFTLKDIGDCVNTFSGEGSVDIRGWVREFENNAEIVKWNNLQRFVYGKQLLRGAAKLFIRSQNNINGWEALKLSLINEFGCKLSSADVHRLLKNRRKQANETFREYLYHLMEVGKQISLDEASIIDYFIEGVPDSKFNKAILYQAKNIEELKEQIKIYEKIRKYNSGIGKIVNETSSNKPKEELVKRCFKCGDKSHVAAQCPQKQYKCFKCNEMGHRSFECKINKGKVSREVKIESSINTLGNTSFQPVVNEELHFKTVTLNGFRFEALIDSGCSLNLIRYDTLILSGLKPILSNEKRKLYSACSNAIETIGSFDAFTHIDELLLKVRFHVVREQDIQFASMIGKAILKDVDIVLTEDKVIFKKKDNSRDYKSDRSELRQDFKHVMKQERKAPMEAGNKWIKEFDAMSLNERKDETTLNLGHLNVELAGEVKNLVDKYKSSGKSISPVKMEIVLTDEIPVYQRPRRLPIDERSFVDKQIEDWLKEGIIQSSSSNYASPVVVVPKKDGDRRLCCDYRQLNKKIVRDNFPMVVMDDVLDSLQEGRVFTTLDLSNGFFHVPVDPQSRKFTAFVTHNGQYEFCVVPFGISNSPAVFCRYVNAVFRKLIQKGTVITYMDDLIIPAIDEVESIEKLREVLEVSESYGLKIKWKKCQFLQRSVEFLGYIVENGTIKISEEKTTAVQKFPLPSDRKMLQRFLGLTSYFRRFVLDYATIARPLSDLLRKDSVFKLGEEQIAAFQQLKANLQKAPILQLFSQKAATEVHTDASKWGYGAILLQKNSEDQLLHPVQYMSRKTKPAEENYPAYELEVLAIIEALKKWRIYLLGIHFKIVTDCNAFTMTLKKKDAPPKIARWALFLQDFNYEIEHRAGSRLVHVDALSRVYCLMLEDSLKFRLKQAQMNDEWTKAVRKVLEKDEYEDFYIKFDILFKNPAKELIVVPKLMEDEIIKLAHRQGHFSIKKTQDLLEKSYYIPQVNGKVCQTVRSCIECIINEAKTGKKEGFLNSIDKEDMPLGTYHIDHVGPLEATSKLYNYILVVVDAFSKFVWLYPTKNTGVEAVVDRLTKQAAVFGNPRRIISDRGAAFTSNLFREYCQKENIQNLLITTGVPRGNGQVERIHKIVIPMLSKLCTETPTNWYKHIYKVQQFINNTPPRSTKQSPFRLLTGLDMRMANMPELKDILEDTVINDLNENRETERKVAKENILKIQEENRKSYNLRRQSGKNYKINDLVAIKRTQFGSGLKLKGKFLGPYRVVKKLNHGRYEVEKVGETEGPRKTSTVSEYMKTWTKSFEDE</sequence>
<dbReference type="InterPro" id="IPR041373">
    <property type="entry name" value="RT_RNaseH"/>
</dbReference>
<dbReference type="InterPro" id="IPR041588">
    <property type="entry name" value="Integrase_H2C2"/>
</dbReference>
<dbReference type="InterPro" id="IPR012337">
    <property type="entry name" value="RNaseH-like_sf"/>
</dbReference>
<dbReference type="InterPro" id="IPR001878">
    <property type="entry name" value="Znf_CCHC"/>
</dbReference>
<dbReference type="PROSITE" id="PS50878">
    <property type="entry name" value="RT_POL"/>
    <property type="match status" value="1"/>
</dbReference>
<dbReference type="SUPFAM" id="SSF56672">
    <property type="entry name" value="DNA/RNA polymerases"/>
    <property type="match status" value="1"/>
</dbReference>
<name>A0A0A1XFE9_ZEUCU</name>
<dbReference type="CDD" id="cd01647">
    <property type="entry name" value="RT_LTR"/>
    <property type="match status" value="1"/>
</dbReference>
<dbReference type="Gene3D" id="4.10.60.10">
    <property type="entry name" value="Zinc finger, CCHC-type"/>
    <property type="match status" value="1"/>
</dbReference>
<reference evidence="13" key="2">
    <citation type="journal article" date="2015" name="Gigascience">
        <title>Reconstructing a comprehensive transcriptome assembly of a white-pupal translocated strain of the pest fruit fly Bactrocera cucurbitae.</title>
        <authorList>
            <person name="Sim S.B."/>
            <person name="Calla B."/>
            <person name="Hall B."/>
            <person name="DeRego T."/>
            <person name="Geib S.M."/>
        </authorList>
    </citation>
    <scope>NUCLEOTIDE SEQUENCE</scope>
</reference>
<dbReference type="SMART" id="SM00343">
    <property type="entry name" value="ZnF_C2HC"/>
    <property type="match status" value="2"/>
</dbReference>
<dbReference type="InterPro" id="IPR050951">
    <property type="entry name" value="Retrovirus_Pol_polyprotein"/>
</dbReference>
<evidence type="ECO:0000256" key="1">
    <source>
        <dbReference type="ARBA" id="ARBA00012493"/>
    </source>
</evidence>
<feature type="domain" description="Integrase catalytic" evidence="12">
    <location>
        <begin position="1078"/>
        <end position="1236"/>
    </location>
</feature>
<feature type="domain" description="CCHC-type" evidence="9">
    <location>
        <begin position="263"/>
        <end position="279"/>
    </location>
</feature>
<dbReference type="Gene3D" id="1.10.720.30">
    <property type="entry name" value="SAP domain"/>
    <property type="match status" value="1"/>
</dbReference>
<evidence type="ECO:0000259" key="10">
    <source>
        <dbReference type="PROSITE" id="PS50800"/>
    </source>
</evidence>
<keyword evidence="6" id="KW-0378">Hydrolase</keyword>
<keyword evidence="2" id="KW-0808">Transferase</keyword>
<feature type="domain" description="CCHC-type" evidence="9">
    <location>
        <begin position="283"/>
        <end position="298"/>
    </location>
</feature>
<dbReference type="Gene3D" id="3.30.70.270">
    <property type="match status" value="2"/>
</dbReference>
<dbReference type="InterPro" id="IPR000477">
    <property type="entry name" value="RT_dom"/>
</dbReference>
<feature type="domain" description="SAP" evidence="10">
    <location>
        <begin position="6"/>
        <end position="40"/>
    </location>
</feature>
<dbReference type="PROSITE" id="PS50800">
    <property type="entry name" value="SAP"/>
    <property type="match status" value="1"/>
</dbReference>
<dbReference type="GO" id="GO:0042575">
    <property type="term" value="C:DNA polymerase complex"/>
    <property type="evidence" value="ECO:0007669"/>
    <property type="project" value="UniProtKB-ARBA"/>
</dbReference>
<feature type="domain" description="Reverse transcriptase" evidence="11">
    <location>
        <begin position="559"/>
        <end position="739"/>
    </location>
</feature>
<evidence type="ECO:0000259" key="12">
    <source>
        <dbReference type="PROSITE" id="PS50994"/>
    </source>
</evidence>
<evidence type="ECO:0000256" key="3">
    <source>
        <dbReference type="ARBA" id="ARBA00022695"/>
    </source>
</evidence>
<dbReference type="Pfam" id="PF00078">
    <property type="entry name" value="RVT_1"/>
    <property type="match status" value="1"/>
</dbReference>
<dbReference type="GO" id="GO:0015074">
    <property type="term" value="P:DNA integration"/>
    <property type="evidence" value="ECO:0007669"/>
    <property type="project" value="InterPro"/>
</dbReference>
<keyword evidence="5" id="KW-0255">Endonuclease</keyword>
<dbReference type="Gene3D" id="1.10.340.70">
    <property type="match status" value="1"/>
</dbReference>
<evidence type="ECO:0000256" key="7">
    <source>
        <dbReference type="ARBA" id="ARBA00022918"/>
    </source>
</evidence>
<dbReference type="GO" id="GO:0008270">
    <property type="term" value="F:zinc ion binding"/>
    <property type="evidence" value="ECO:0007669"/>
    <property type="project" value="UniProtKB-KW"/>
</dbReference>
<evidence type="ECO:0000256" key="8">
    <source>
        <dbReference type="PROSITE-ProRule" id="PRU00047"/>
    </source>
</evidence>
<dbReference type="SUPFAM" id="SSF57756">
    <property type="entry name" value="Retrovirus zinc finger-like domains"/>
    <property type="match status" value="1"/>
</dbReference>
<keyword evidence="7" id="KW-0695">RNA-directed DNA polymerase</keyword>
<dbReference type="Gene3D" id="2.40.70.10">
    <property type="entry name" value="Acid Proteases"/>
    <property type="match status" value="1"/>
</dbReference>
<evidence type="ECO:0000259" key="9">
    <source>
        <dbReference type="PROSITE" id="PS50158"/>
    </source>
</evidence>
<dbReference type="GO" id="GO:0004519">
    <property type="term" value="F:endonuclease activity"/>
    <property type="evidence" value="ECO:0007669"/>
    <property type="project" value="UniProtKB-KW"/>
</dbReference>
<evidence type="ECO:0000256" key="5">
    <source>
        <dbReference type="ARBA" id="ARBA00022759"/>
    </source>
</evidence>
<dbReference type="InterPro" id="IPR036875">
    <property type="entry name" value="Znf_CCHC_sf"/>
</dbReference>
<evidence type="ECO:0000256" key="6">
    <source>
        <dbReference type="ARBA" id="ARBA00022801"/>
    </source>
</evidence>
<dbReference type="InterPro" id="IPR043502">
    <property type="entry name" value="DNA/RNA_pol_sf"/>
</dbReference>
<dbReference type="SUPFAM" id="SSF50630">
    <property type="entry name" value="Acid proteases"/>
    <property type="match status" value="1"/>
</dbReference>
<reference evidence="13" key="1">
    <citation type="submission" date="2014-11" db="EMBL/GenBank/DDBJ databases">
        <authorList>
            <person name="Geib S."/>
        </authorList>
    </citation>
    <scope>NUCLEOTIDE SEQUENCE</scope>
</reference>
<dbReference type="Pfam" id="PF17921">
    <property type="entry name" value="Integrase_H2C2"/>
    <property type="match status" value="1"/>
</dbReference>
<dbReference type="EMBL" id="GBXI01004632">
    <property type="protein sequence ID" value="JAD09660.1"/>
    <property type="molecule type" value="Transcribed_RNA"/>
</dbReference>
<keyword evidence="3" id="KW-0548">Nucleotidyltransferase</keyword>
<proteinExistence type="predicted"/>
<dbReference type="InterPro" id="IPR036361">
    <property type="entry name" value="SAP_dom_sf"/>
</dbReference>
<dbReference type="InterPro" id="IPR003034">
    <property type="entry name" value="SAP_dom"/>
</dbReference>
<dbReference type="Pfam" id="PF17917">
    <property type="entry name" value="RT_RNaseH"/>
    <property type="match status" value="1"/>
</dbReference>
<keyword evidence="8" id="KW-0863">Zinc-finger</keyword>
<dbReference type="InterPro" id="IPR043128">
    <property type="entry name" value="Rev_trsase/Diguanyl_cyclase"/>
</dbReference>
<dbReference type="GO" id="GO:0003676">
    <property type="term" value="F:nucleic acid binding"/>
    <property type="evidence" value="ECO:0007669"/>
    <property type="project" value="InterPro"/>
</dbReference>
<dbReference type="PANTHER" id="PTHR37984">
    <property type="entry name" value="PROTEIN CBG26694"/>
    <property type="match status" value="1"/>
</dbReference>
<dbReference type="GO" id="GO:0016787">
    <property type="term" value="F:hydrolase activity"/>
    <property type="evidence" value="ECO:0007669"/>
    <property type="project" value="UniProtKB-KW"/>
</dbReference>
<dbReference type="Gene3D" id="3.10.20.370">
    <property type="match status" value="1"/>
</dbReference>
<dbReference type="FunFam" id="3.10.20.370:FF:000001">
    <property type="entry name" value="Retrovirus-related Pol polyprotein from transposon 17.6-like protein"/>
    <property type="match status" value="1"/>
</dbReference>
<evidence type="ECO:0000256" key="4">
    <source>
        <dbReference type="ARBA" id="ARBA00022722"/>
    </source>
</evidence>
<evidence type="ECO:0000313" key="13">
    <source>
        <dbReference type="EMBL" id="JAD09660.1"/>
    </source>
</evidence>
<dbReference type="SUPFAM" id="SSF68906">
    <property type="entry name" value="SAP domain"/>
    <property type="match status" value="1"/>
</dbReference>
<dbReference type="CDD" id="cd09274">
    <property type="entry name" value="RNase_HI_RT_Ty3"/>
    <property type="match status" value="1"/>
</dbReference>
<dbReference type="Pfam" id="PF02037">
    <property type="entry name" value="SAP"/>
    <property type="match status" value="1"/>
</dbReference>
<keyword evidence="4" id="KW-0540">Nuclease</keyword>
<dbReference type="EC" id="2.7.7.49" evidence="1"/>
<dbReference type="FunFam" id="3.30.70.270:FF:000023">
    <property type="entry name" value="Pol"/>
    <property type="match status" value="1"/>
</dbReference>